<feature type="transmembrane region" description="Helical" evidence="1">
    <location>
        <begin position="154"/>
        <end position="174"/>
    </location>
</feature>
<evidence type="ECO:0000313" key="3">
    <source>
        <dbReference type="Proteomes" id="UP000254808"/>
    </source>
</evidence>
<evidence type="ECO:0008006" key="4">
    <source>
        <dbReference type="Google" id="ProtNLM"/>
    </source>
</evidence>
<keyword evidence="3" id="KW-1185">Reference proteome</keyword>
<feature type="transmembrane region" description="Helical" evidence="1">
    <location>
        <begin position="242"/>
        <end position="260"/>
    </location>
</feature>
<keyword evidence="1" id="KW-1133">Transmembrane helix</keyword>
<keyword evidence="1" id="KW-0472">Membrane</keyword>
<sequence>MSAKRKGAAILKAAGAKIRQLLEHPVLNQIKPVFSRLLLFVILGLVGWQLYAIGPAEILRNLPVQPLFYLLFLLTFFSLPVAEVFIYRQVWDVPRRHLFGRLLKKKVFNDEVAGYSGEVFLSVWAKNYLGIGHREALKNVRDNNILSALSNNSAALLLLGAVSTLGIVDLSTYLGEVKRWQWGTGALVLVLLVILFFSLRRYLFALPARKALKVFGIYFTRFLLHNSLMIMLWAVVIPEVSIQTWLLFVTVMIVLNRIPLLPSRDLVFLMVGIELAKTFEVATAAMAGMLLVYSALKKGTNLALYLWITWREKNAPTQTQATEV</sequence>
<feature type="transmembrane region" description="Helical" evidence="1">
    <location>
        <begin position="180"/>
        <end position="199"/>
    </location>
</feature>
<dbReference type="AlphaFoldDB" id="A0A345UJI7"/>
<keyword evidence="1" id="KW-0812">Transmembrane</keyword>
<reference evidence="2 3" key="1">
    <citation type="submission" date="2018-03" db="EMBL/GenBank/DDBJ databases">
        <title>Phenotypic and genomic properties of Cyclonatronum proteinivorum gen. nov., sp. nov., a haloalkaliphilic bacteroidete from soda lakes possessing Na+-translocating rhodopsin.</title>
        <authorList>
            <person name="Toshchakov S.V."/>
            <person name="Korzhenkov A."/>
            <person name="Samarov N.I."/>
            <person name="Kublanov I.V."/>
            <person name="Muntyan M.S."/>
            <person name="Sorokin D.Y."/>
        </authorList>
    </citation>
    <scope>NUCLEOTIDE SEQUENCE [LARGE SCALE GENOMIC DNA]</scope>
    <source>
        <strain evidence="2 3">Omega</strain>
    </source>
</reference>
<feature type="transmembrane region" description="Helical" evidence="1">
    <location>
        <begin position="66"/>
        <end position="87"/>
    </location>
</feature>
<dbReference type="RefSeq" id="WP_114983914.1">
    <property type="nucleotide sequence ID" value="NZ_CP027806.1"/>
</dbReference>
<evidence type="ECO:0000313" key="2">
    <source>
        <dbReference type="EMBL" id="AXJ00639.1"/>
    </source>
</evidence>
<accession>A0A345UJI7</accession>
<dbReference type="Proteomes" id="UP000254808">
    <property type="component" value="Chromosome"/>
</dbReference>
<feature type="transmembrane region" description="Helical" evidence="1">
    <location>
        <begin position="37"/>
        <end position="54"/>
    </location>
</feature>
<name>A0A345UJI7_9BACT</name>
<feature type="transmembrane region" description="Helical" evidence="1">
    <location>
        <begin position="211"/>
        <end position="236"/>
    </location>
</feature>
<proteinExistence type="predicted"/>
<evidence type="ECO:0000256" key="1">
    <source>
        <dbReference type="SAM" id="Phobius"/>
    </source>
</evidence>
<protein>
    <recommendedName>
        <fullName evidence="4">Lysylphosphatidylglycerol synthase TM region</fullName>
    </recommendedName>
</protein>
<dbReference type="KEGG" id="cprv:CYPRO_1383"/>
<gene>
    <name evidence="2" type="ORF">CYPRO_1383</name>
</gene>
<dbReference type="EMBL" id="CP027806">
    <property type="protein sequence ID" value="AXJ00639.1"/>
    <property type="molecule type" value="Genomic_DNA"/>
</dbReference>
<organism evidence="2 3">
    <name type="scientific">Cyclonatronum proteinivorum</name>
    <dbReference type="NCBI Taxonomy" id="1457365"/>
    <lineage>
        <taxon>Bacteria</taxon>
        <taxon>Pseudomonadati</taxon>
        <taxon>Balneolota</taxon>
        <taxon>Balneolia</taxon>
        <taxon>Balneolales</taxon>
        <taxon>Cyclonatronaceae</taxon>
        <taxon>Cyclonatronum</taxon>
    </lineage>
</organism>
<dbReference type="OrthoDB" id="7184927at2"/>